<dbReference type="InterPro" id="IPR036388">
    <property type="entry name" value="WH-like_DNA-bd_sf"/>
</dbReference>
<dbReference type="PANTHER" id="PTHR43537:SF5">
    <property type="entry name" value="UXU OPERON TRANSCRIPTIONAL REGULATOR"/>
    <property type="match status" value="1"/>
</dbReference>
<dbReference type="EMBL" id="JAEPBG010000011">
    <property type="protein sequence ID" value="MBK4737381.1"/>
    <property type="molecule type" value="Genomic_DNA"/>
</dbReference>
<keyword evidence="1" id="KW-0805">Transcription regulation</keyword>
<dbReference type="AlphaFoldDB" id="A0A934W3F5"/>
<name>A0A934W3F5_9BURK</name>
<feature type="domain" description="HTH gntR-type" evidence="6">
    <location>
        <begin position="38"/>
        <end position="108"/>
    </location>
</feature>
<evidence type="ECO:0000313" key="7">
    <source>
        <dbReference type="EMBL" id="MBK4737381.1"/>
    </source>
</evidence>
<dbReference type="PROSITE" id="PS50949">
    <property type="entry name" value="HTH_GNTR"/>
    <property type="match status" value="1"/>
</dbReference>
<dbReference type="InterPro" id="IPR000524">
    <property type="entry name" value="Tscrpt_reg_HTH_GntR"/>
</dbReference>
<evidence type="ECO:0000256" key="1">
    <source>
        <dbReference type="ARBA" id="ARBA00023015"/>
    </source>
</evidence>
<dbReference type="Gene3D" id="1.20.120.530">
    <property type="entry name" value="GntR ligand-binding domain-like"/>
    <property type="match status" value="1"/>
</dbReference>
<evidence type="ECO:0000256" key="5">
    <source>
        <dbReference type="SAM" id="MobiDB-lite"/>
    </source>
</evidence>
<dbReference type="Gene3D" id="1.10.10.10">
    <property type="entry name" value="Winged helix-like DNA-binding domain superfamily/Winged helix DNA-binding domain"/>
    <property type="match status" value="1"/>
</dbReference>
<dbReference type="InterPro" id="IPR036390">
    <property type="entry name" value="WH_DNA-bd_sf"/>
</dbReference>
<keyword evidence="3" id="KW-0804">Transcription</keyword>
<dbReference type="InterPro" id="IPR011711">
    <property type="entry name" value="GntR_C"/>
</dbReference>
<accession>A0A934W3F5</accession>
<dbReference type="SUPFAM" id="SSF46785">
    <property type="entry name" value="Winged helix' DNA-binding domain"/>
    <property type="match status" value="1"/>
</dbReference>
<feature type="coiled-coil region" evidence="4">
    <location>
        <begin position="243"/>
        <end position="270"/>
    </location>
</feature>
<evidence type="ECO:0000256" key="2">
    <source>
        <dbReference type="ARBA" id="ARBA00023125"/>
    </source>
</evidence>
<reference evidence="7" key="1">
    <citation type="submission" date="2021-01" db="EMBL/GenBank/DDBJ databases">
        <title>Genome sequence of strain Noviherbaspirillum sp. DKR-6.</title>
        <authorList>
            <person name="Chaudhary D.K."/>
        </authorList>
    </citation>
    <scope>NUCLEOTIDE SEQUENCE</scope>
    <source>
        <strain evidence="7">DKR-6</strain>
    </source>
</reference>
<proteinExistence type="predicted"/>
<dbReference type="GO" id="GO:0003700">
    <property type="term" value="F:DNA-binding transcription factor activity"/>
    <property type="evidence" value="ECO:0007669"/>
    <property type="project" value="InterPro"/>
</dbReference>
<keyword evidence="2" id="KW-0238">DNA-binding</keyword>
<dbReference type="SUPFAM" id="SSF48008">
    <property type="entry name" value="GntR ligand-binding domain-like"/>
    <property type="match status" value="1"/>
</dbReference>
<evidence type="ECO:0000256" key="4">
    <source>
        <dbReference type="SAM" id="Coils"/>
    </source>
</evidence>
<feature type="compositionally biased region" description="Low complexity" evidence="5">
    <location>
        <begin position="14"/>
        <end position="27"/>
    </location>
</feature>
<keyword evidence="4" id="KW-0175">Coiled coil</keyword>
<feature type="region of interest" description="Disordered" evidence="5">
    <location>
        <begin position="1"/>
        <end position="35"/>
    </location>
</feature>
<dbReference type="PRINTS" id="PR00035">
    <property type="entry name" value="HTHGNTR"/>
</dbReference>
<sequence>MDSVRSKPTASKLPSPAEAASPTAPATLKAARTAGKPRRTFEDICLQIRIEMQEGRLKPGDRLPAERELAEQLGVSRNAVREALRSLEVAGVIACQRGIGGGAFIRHGDPGIITQAVYDMVLLGRISTESLTETRILLMNDALRLACARATSIDLDAIERDIDLVEQLTYSGDLKGRSTYIINFYSLIARATHNEVMVMLIDSLSEIVRQLLDRISPTPRTDVIEVRRLILKHLRARNVDGAVLEMTRHLERLSQQLRAKEKTLAKKTFRPD</sequence>
<dbReference type="PANTHER" id="PTHR43537">
    <property type="entry name" value="TRANSCRIPTIONAL REGULATOR, GNTR FAMILY"/>
    <property type="match status" value="1"/>
</dbReference>
<keyword evidence="8" id="KW-1185">Reference proteome</keyword>
<organism evidence="7 8">
    <name type="scientific">Noviherbaspirillum pedocola</name>
    <dbReference type="NCBI Taxonomy" id="2801341"/>
    <lineage>
        <taxon>Bacteria</taxon>
        <taxon>Pseudomonadati</taxon>
        <taxon>Pseudomonadota</taxon>
        <taxon>Betaproteobacteria</taxon>
        <taxon>Burkholderiales</taxon>
        <taxon>Oxalobacteraceae</taxon>
        <taxon>Noviherbaspirillum</taxon>
    </lineage>
</organism>
<dbReference type="Proteomes" id="UP000622890">
    <property type="component" value="Unassembled WGS sequence"/>
</dbReference>
<comment type="caution">
    <text evidence="7">The sequence shown here is derived from an EMBL/GenBank/DDBJ whole genome shotgun (WGS) entry which is preliminary data.</text>
</comment>
<evidence type="ECO:0000259" key="6">
    <source>
        <dbReference type="PROSITE" id="PS50949"/>
    </source>
</evidence>
<dbReference type="GO" id="GO:0003677">
    <property type="term" value="F:DNA binding"/>
    <property type="evidence" value="ECO:0007669"/>
    <property type="project" value="UniProtKB-KW"/>
</dbReference>
<dbReference type="Pfam" id="PF00392">
    <property type="entry name" value="GntR"/>
    <property type="match status" value="1"/>
</dbReference>
<gene>
    <name evidence="7" type="ORF">JJB74_22400</name>
</gene>
<dbReference type="RefSeq" id="WP_200595612.1">
    <property type="nucleotide sequence ID" value="NZ_JAEPBG010000011.1"/>
</dbReference>
<dbReference type="SMART" id="SM00895">
    <property type="entry name" value="FCD"/>
    <property type="match status" value="1"/>
</dbReference>
<dbReference type="SMART" id="SM00345">
    <property type="entry name" value="HTH_GNTR"/>
    <property type="match status" value="1"/>
</dbReference>
<evidence type="ECO:0000256" key="3">
    <source>
        <dbReference type="ARBA" id="ARBA00023163"/>
    </source>
</evidence>
<dbReference type="CDD" id="cd07377">
    <property type="entry name" value="WHTH_GntR"/>
    <property type="match status" value="1"/>
</dbReference>
<evidence type="ECO:0000313" key="8">
    <source>
        <dbReference type="Proteomes" id="UP000622890"/>
    </source>
</evidence>
<dbReference type="Pfam" id="PF07729">
    <property type="entry name" value="FCD"/>
    <property type="match status" value="1"/>
</dbReference>
<protein>
    <submittedName>
        <fullName evidence="7">FadR family transcriptional regulator</fullName>
    </submittedName>
</protein>
<dbReference type="InterPro" id="IPR008920">
    <property type="entry name" value="TF_FadR/GntR_C"/>
</dbReference>